<accession>A0ABP1S400</accession>
<organism evidence="4 5">
    <name type="scientific">Orchesella dallaii</name>
    <dbReference type="NCBI Taxonomy" id="48710"/>
    <lineage>
        <taxon>Eukaryota</taxon>
        <taxon>Metazoa</taxon>
        <taxon>Ecdysozoa</taxon>
        <taxon>Arthropoda</taxon>
        <taxon>Hexapoda</taxon>
        <taxon>Collembola</taxon>
        <taxon>Entomobryomorpha</taxon>
        <taxon>Entomobryoidea</taxon>
        <taxon>Orchesellidae</taxon>
        <taxon>Orchesellinae</taxon>
        <taxon>Orchesella</taxon>
    </lineage>
</organism>
<proteinExistence type="predicted"/>
<sequence>MALIHFIPLLILLPLLFSFASPLTTTISLGQSGVVPEPFYHSRPIYKEVLQKLFHHLSPERMMLFIKTMSEFNSRHAQLNGGKAERWLKQEILTALNDYRGGLAYLKEIKDSSELQGRYYSQKNLIAIVEGQDPELRKNLVILGANYDTFPYYGDYLISRVRSPGASVRPAEFKNSIEFHFYTGSESGSYDGSRDVRFKYEQEGIIEHIYTLRGVKAMLNVDTVGYQKQKRAIGVCRWNRNGDSIAHPHLTAFMMMLVREYSLYRVYLLSHTDRCVSDHITWNKHGYHSAALTEVDENPKGALKDTPDLINIEQVTEYAKVVLAFVIELGELKNFPNVPVPEPTTPESGAQLFSSTTEEPESTDDDFSDDSAAMKLQVFWRTKMGLILMGIWMIIHL</sequence>
<feature type="domain" description="Peptidase M28" evidence="3">
    <location>
        <begin position="171"/>
        <end position="326"/>
    </location>
</feature>
<dbReference type="InterPro" id="IPR007484">
    <property type="entry name" value="Peptidase_M28"/>
</dbReference>
<protein>
    <recommendedName>
        <fullName evidence="3">Peptidase M28 domain-containing protein</fullName>
    </recommendedName>
</protein>
<keyword evidence="5" id="KW-1185">Reference proteome</keyword>
<feature type="region of interest" description="Disordered" evidence="1">
    <location>
        <begin position="337"/>
        <end position="368"/>
    </location>
</feature>
<evidence type="ECO:0000256" key="2">
    <source>
        <dbReference type="SAM" id="SignalP"/>
    </source>
</evidence>
<evidence type="ECO:0000313" key="4">
    <source>
        <dbReference type="EMBL" id="CAL8143416.1"/>
    </source>
</evidence>
<dbReference type="SUPFAM" id="SSF53187">
    <property type="entry name" value="Zn-dependent exopeptidases"/>
    <property type="match status" value="1"/>
</dbReference>
<feature type="compositionally biased region" description="Acidic residues" evidence="1">
    <location>
        <begin position="358"/>
        <end position="368"/>
    </location>
</feature>
<dbReference type="Pfam" id="PF04389">
    <property type="entry name" value="Peptidase_M28"/>
    <property type="match status" value="1"/>
</dbReference>
<name>A0ABP1S400_9HEXA</name>
<evidence type="ECO:0000313" key="5">
    <source>
        <dbReference type="Proteomes" id="UP001642540"/>
    </source>
</evidence>
<dbReference type="Gene3D" id="3.40.630.10">
    <property type="entry name" value="Zn peptidases"/>
    <property type="match status" value="1"/>
</dbReference>
<feature type="chain" id="PRO_5047278813" description="Peptidase M28 domain-containing protein" evidence="2">
    <location>
        <begin position="21"/>
        <end position="397"/>
    </location>
</feature>
<dbReference type="EMBL" id="CAXLJM020000156">
    <property type="protein sequence ID" value="CAL8143416.1"/>
    <property type="molecule type" value="Genomic_DNA"/>
</dbReference>
<keyword evidence="2" id="KW-0732">Signal</keyword>
<feature type="signal peptide" evidence="2">
    <location>
        <begin position="1"/>
        <end position="20"/>
    </location>
</feature>
<evidence type="ECO:0000259" key="3">
    <source>
        <dbReference type="Pfam" id="PF04389"/>
    </source>
</evidence>
<evidence type="ECO:0000256" key="1">
    <source>
        <dbReference type="SAM" id="MobiDB-lite"/>
    </source>
</evidence>
<reference evidence="4 5" key="1">
    <citation type="submission" date="2024-08" db="EMBL/GenBank/DDBJ databases">
        <authorList>
            <person name="Cucini C."/>
            <person name="Frati F."/>
        </authorList>
    </citation>
    <scope>NUCLEOTIDE SEQUENCE [LARGE SCALE GENOMIC DNA]</scope>
</reference>
<gene>
    <name evidence="4" type="ORF">ODALV1_LOCUS29552</name>
</gene>
<comment type="caution">
    <text evidence="4">The sequence shown here is derived from an EMBL/GenBank/DDBJ whole genome shotgun (WGS) entry which is preliminary data.</text>
</comment>
<dbReference type="Proteomes" id="UP001642540">
    <property type="component" value="Unassembled WGS sequence"/>
</dbReference>